<keyword evidence="4" id="KW-0862">Zinc</keyword>
<keyword evidence="11" id="KW-1185">Reference proteome</keyword>
<feature type="compositionally biased region" description="Low complexity" evidence="7">
    <location>
        <begin position="245"/>
        <end position="265"/>
    </location>
</feature>
<dbReference type="EnsemblPlants" id="PNT61614">
    <property type="protein sequence ID" value="PNT61614"/>
    <property type="gene ID" value="BRADI_5g17722v3"/>
</dbReference>
<evidence type="ECO:0000256" key="2">
    <source>
        <dbReference type="ARBA" id="ARBA00022723"/>
    </source>
</evidence>
<feature type="compositionally biased region" description="Basic residues" evidence="7">
    <location>
        <begin position="271"/>
        <end position="284"/>
    </location>
</feature>
<feature type="compositionally biased region" description="Basic residues" evidence="7">
    <location>
        <begin position="206"/>
        <end position="229"/>
    </location>
</feature>
<gene>
    <name evidence="10" type="primary">LOC100823130</name>
    <name evidence="9" type="ORF">BRADI_5g17722v3</name>
</gene>
<dbReference type="STRING" id="15368.A0A2K2CHW2"/>
<dbReference type="OrthoDB" id="514967at2759"/>
<dbReference type="InterPro" id="IPR044817">
    <property type="entry name" value="SBP-like"/>
</dbReference>
<dbReference type="Gene3D" id="4.10.1100.10">
    <property type="entry name" value="Transcription factor, SBP-box domain"/>
    <property type="match status" value="1"/>
</dbReference>
<evidence type="ECO:0000256" key="1">
    <source>
        <dbReference type="ARBA" id="ARBA00004123"/>
    </source>
</evidence>
<reference evidence="10" key="3">
    <citation type="submission" date="2018-08" db="UniProtKB">
        <authorList>
            <consortium name="EnsemblPlants"/>
        </authorList>
    </citation>
    <scope>IDENTIFICATION</scope>
    <source>
        <strain evidence="10">cv. Bd21</strain>
    </source>
</reference>
<dbReference type="EMBL" id="CM000884">
    <property type="protein sequence ID" value="PNT61614.1"/>
    <property type="molecule type" value="Genomic_DNA"/>
</dbReference>
<dbReference type="Pfam" id="PF03110">
    <property type="entry name" value="SBP"/>
    <property type="match status" value="1"/>
</dbReference>
<accession>A0A2K2CHW2</accession>
<feature type="compositionally biased region" description="Low complexity" evidence="7">
    <location>
        <begin position="42"/>
        <end position="51"/>
    </location>
</feature>
<dbReference type="Proteomes" id="UP000008810">
    <property type="component" value="Chromosome 5"/>
</dbReference>
<dbReference type="PROSITE" id="PS51141">
    <property type="entry name" value="ZF_SBP"/>
    <property type="match status" value="1"/>
</dbReference>
<sequence>MEGDGGAGHRATAPWDLGMQWAPPPATSAYPQHFMPPPPPAAMASAQRQQQELTSLKLGKRPCYLPGWRDGQLAQVGAAGHVDVNGGRRAVAAPEGKRKEKAAAATATAAVARCQVEGCHLALAGAKEYHRRHKVCEAHSKAPRVVVHGAEQRFCQQCSRSHVAGAPFRAVRRPAARFPGWCSLSSVIGQSRRRHALAADPDGARRVPRRPLQQRRPRRAHRREPRRPPRVPLLPRPLRPGCGVGARQLAARARGASAGSSGPRDAGPHAGPHRGRAAQAHHAHAGQGLQQASRGYTRRRSGPRPGRVGAPAGSPCGLTCWGLGSSPVLGYTMHARRRRQVVACFVPEIYFVPWARLEPALFWSLCRPCNISINLSWDSVIYSSCSGC</sequence>
<dbReference type="GO" id="GO:0003677">
    <property type="term" value="F:DNA binding"/>
    <property type="evidence" value="ECO:0007669"/>
    <property type="project" value="InterPro"/>
</dbReference>
<feature type="region of interest" description="Disordered" evidence="7">
    <location>
        <begin position="192"/>
        <end position="310"/>
    </location>
</feature>
<evidence type="ECO:0000256" key="7">
    <source>
        <dbReference type="SAM" id="MobiDB-lite"/>
    </source>
</evidence>
<dbReference type="Gramene" id="PNT61614">
    <property type="protein sequence ID" value="PNT61614"/>
    <property type="gene ID" value="BRADI_5g17722v3"/>
</dbReference>
<dbReference type="GO" id="GO:0008270">
    <property type="term" value="F:zinc ion binding"/>
    <property type="evidence" value="ECO:0007669"/>
    <property type="project" value="UniProtKB-KW"/>
</dbReference>
<evidence type="ECO:0000313" key="11">
    <source>
        <dbReference type="Proteomes" id="UP000008810"/>
    </source>
</evidence>
<evidence type="ECO:0000256" key="4">
    <source>
        <dbReference type="ARBA" id="ARBA00022833"/>
    </source>
</evidence>
<evidence type="ECO:0000256" key="6">
    <source>
        <dbReference type="PROSITE-ProRule" id="PRU00470"/>
    </source>
</evidence>
<dbReference type="SUPFAM" id="SSF103612">
    <property type="entry name" value="SBT domain"/>
    <property type="match status" value="1"/>
</dbReference>
<evidence type="ECO:0000256" key="5">
    <source>
        <dbReference type="ARBA" id="ARBA00023242"/>
    </source>
</evidence>
<dbReference type="PANTHER" id="PTHR31251">
    <property type="entry name" value="SQUAMOSA PROMOTER-BINDING-LIKE PROTEIN 4"/>
    <property type="match status" value="1"/>
</dbReference>
<keyword evidence="3 6" id="KW-0863">Zinc-finger</keyword>
<dbReference type="InterPro" id="IPR036893">
    <property type="entry name" value="SBP_sf"/>
</dbReference>
<dbReference type="AlphaFoldDB" id="A0A2K2CHW2"/>
<evidence type="ECO:0000256" key="3">
    <source>
        <dbReference type="ARBA" id="ARBA00022771"/>
    </source>
</evidence>
<proteinExistence type="predicted"/>
<dbReference type="GO" id="GO:0005634">
    <property type="term" value="C:nucleus"/>
    <property type="evidence" value="ECO:0007669"/>
    <property type="project" value="UniProtKB-SubCell"/>
</dbReference>
<keyword evidence="2" id="KW-0479">Metal-binding</keyword>
<evidence type="ECO:0000259" key="8">
    <source>
        <dbReference type="PROSITE" id="PS51141"/>
    </source>
</evidence>
<protein>
    <recommendedName>
        <fullName evidence="8">SBP-type domain-containing protein</fullName>
    </recommendedName>
</protein>
<organism evidence="9">
    <name type="scientific">Brachypodium distachyon</name>
    <name type="common">Purple false brome</name>
    <name type="synonym">Trachynia distachya</name>
    <dbReference type="NCBI Taxonomy" id="15368"/>
    <lineage>
        <taxon>Eukaryota</taxon>
        <taxon>Viridiplantae</taxon>
        <taxon>Streptophyta</taxon>
        <taxon>Embryophyta</taxon>
        <taxon>Tracheophyta</taxon>
        <taxon>Spermatophyta</taxon>
        <taxon>Magnoliopsida</taxon>
        <taxon>Liliopsida</taxon>
        <taxon>Poales</taxon>
        <taxon>Poaceae</taxon>
        <taxon>BOP clade</taxon>
        <taxon>Pooideae</taxon>
        <taxon>Stipodae</taxon>
        <taxon>Brachypodieae</taxon>
        <taxon>Brachypodium</taxon>
    </lineage>
</organism>
<reference evidence="9" key="2">
    <citation type="submission" date="2017-06" db="EMBL/GenBank/DDBJ databases">
        <title>WGS assembly of Brachypodium distachyon.</title>
        <authorList>
            <consortium name="The International Brachypodium Initiative"/>
            <person name="Lucas S."/>
            <person name="Harmon-Smith M."/>
            <person name="Lail K."/>
            <person name="Tice H."/>
            <person name="Grimwood J."/>
            <person name="Bruce D."/>
            <person name="Barry K."/>
            <person name="Shu S."/>
            <person name="Lindquist E."/>
            <person name="Wang M."/>
            <person name="Pitluck S."/>
            <person name="Vogel J.P."/>
            <person name="Garvin D.F."/>
            <person name="Mockler T.C."/>
            <person name="Schmutz J."/>
            <person name="Rokhsar D."/>
            <person name="Bevan M.W."/>
        </authorList>
    </citation>
    <scope>NUCLEOTIDE SEQUENCE</scope>
    <source>
        <strain evidence="9">Bd21</strain>
    </source>
</reference>
<comment type="subcellular location">
    <subcellularLocation>
        <location evidence="1">Nucleus</location>
    </subcellularLocation>
</comment>
<evidence type="ECO:0000313" key="10">
    <source>
        <dbReference type="EnsemblPlants" id="PNT61614"/>
    </source>
</evidence>
<name>A0A2K2CHW2_BRADI</name>
<feature type="domain" description="SBP-type" evidence="8">
    <location>
        <begin position="111"/>
        <end position="188"/>
    </location>
</feature>
<reference evidence="9 10" key="1">
    <citation type="journal article" date="2010" name="Nature">
        <title>Genome sequencing and analysis of the model grass Brachypodium distachyon.</title>
        <authorList>
            <consortium name="International Brachypodium Initiative"/>
        </authorList>
    </citation>
    <scope>NUCLEOTIDE SEQUENCE [LARGE SCALE GENOMIC DNA]</scope>
    <source>
        <strain evidence="9 10">Bd21</strain>
    </source>
</reference>
<evidence type="ECO:0000313" key="9">
    <source>
        <dbReference type="EMBL" id="PNT61614.1"/>
    </source>
</evidence>
<feature type="region of interest" description="Disordered" evidence="7">
    <location>
        <begin position="1"/>
        <end position="51"/>
    </location>
</feature>
<dbReference type="PANTHER" id="PTHR31251:SF222">
    <property type="entry name" value="SQUAMOSA PROMOTER-BINDING-LIKE PROTEIN 7"/>
    <property type="match status" value="1"/>
</dbReference>
<dbReference type="InterPro" id="IPR004333">
    <property type="entry name" value="SBP_dom"/>
</dbReference>
<keyword evidence="5" id="KW-0539">Nucleus</keyword>